<dbReference type="GO" id="GO:0030246">
    <property type="term" value="F:carbohydrate binding"/>
    <property type="evidence" value="ECO:0007669"/>
    <property type="project" value="TreeGrafter"/>
</dbReference>
<dbReference type="Pfam" id="PF13407">
    <property type="entry name" value="Peripla_BP_4"/>
    <property type="match status" value="1"/>
</dbReference>
<feature type="compositionally biased region" description="Basic residues" evidence="3">
    <location>
        <begin position="591"/>
        <end position="604"/>
    </location>
</feature>
<dbReference type="AlphaFoldDB" id="A0A2L0FAU7"/>
<dbReference type="PANTHER" id="PTHR30036">
    <property type="entry name" value="D-XYLOSE-BINDING PERIPLASMIC PROTEIN"/>
    <property type="match status" value="1"/>
</dbReference>
<evidence type="ECO:0000256" key="1">
    <source>
        <dbReference type="ARBA" id="ARBA00004196"/>
    </source>
</evidence>
<evidence type="ECO:0000256" key="2">
    <source>
        <dbReference type="ARBA" id="ARBA00007639"/>
    </source>
</evidence>
<gene>
    <name evidence="5" type="ORF">SOCE26_102690</name>
</gene>
<evidence type="ECO:0000313" key="6">
    <source>
        <dbReference type="Proteomes" id="UP000238348"/>
    </source>
</evidence>
<evidence type="ECO:0000313" key="5">
    <source>
        <dbReference type="EMBL" id="AUX48728.1"/>
    </source>
</evidence>
<feature type="compositionally biased region" description="Basic residues" evidence="3">
    <location>
        <begin position="643"/>
        <end position="653"/>
    </location>
</feature>
<comment type="similarity">
    <text evidence="2">Belongs to the bacterial solute-binding protein 2 family.</text>
</comment>
<dbReference type="EMBL" id="CP012673">
    <property type="protein sequence ID" value="AUX48728.1"/>
    <property type="molecule type" value="Genomic_DNA"/>
</dbReference>
<dbReference type="PANTHER" id="PTHR30036:SF7">
    <property type="entry name" value="ABC TRANSPORTER PERIPLASMIC-BINDING PROTEIN YPHF"/>
    <property type="match status" value="1"/>
</dbReference>
<feature type="region of interest" description="Disordered" evidence="3">
    <location>
        <begin position="429"/>
        <end position="653"/>
    </location>
</feature>
<organism evidence="5 6">
    <name type="scientific">Sorangium cellulosum</name>
    <name type="common">Polyangium cellulosum</name>
    <dbReference type="NCBI Taxonomy" id="56"/>
    <lineage>
        <taxon>Bacteria</taxon>
        <taxon>Pseudomonadati</taxon>
        <taxon>Myxococcota</taxon>
        <taxon>Polyangia</taxon>
        <taxon>Polyangiales</taxon>
        <taxon>Polyangiaceae</taxon>
        <taxon>Sorangium</taxon>
    </lineage>
</organism>
<dbReference type="GO" id="GO:0030288">
    <property type="term" value="C:outer membrane-bounded periplasmic space"/>
    <property type="evidence" value="ECO:0007669"/>
    <property type="project" value="TreeGrafter"/>
</dbReference>
<dbReference type="InterPro" id="IPR028082">
    <property type="entry name" value="Peripla_BP_I"/>
</dbReference>
<feature type="compositionally biased region" description="Low complexity" evidence="3">
    <location>
        <begin position="577"/>
        <end position="587"/>
    </location>
</feature>
<feature type="compositionally biased region" description="Basic and acidic residues" evidence="3">
    <location>
        <begin position="620"/>
        <end position="630"/>
    </location>
</feature>
<proteinExistence type="inferred from homology"/>
<dbReference type="InterPro" id="IPR050555">
    <property type="entry name" value="Bact_Solute-Bind_Prot2"/>
</dbReference>
<feature type="compositionally biased region" description="Low complexity" evidence="3">
    <location>
        <begin position="631"/>
        <end position="642"/>
    </location>
</feature>
<reference evidence="5 6" key="1">
    <citation type="submission" date="2015-09" db="EMBL/GenBank/DDBJ databases">
        <title>Sorangium comparison.</title>
        <authorList>
            <person name="Zaburannyi N."/>
            <person name="Bunk B."/>
            <person name="Overmann J."/>
            <person name="Mueller R."/>
        </authorList>
    </citation>
    <scope>NUCLEOTIDE SEQUENCE [LARGE SCALE GENOMIC DNA]</scope>
    <source>
        <strain evidence="5 6">So ce26</strain>
    </source>
</reference>
<comment type="subcellular location">
    <subcellularLocation>
        <location evidence="1">Cell envelope</location>
    </subcellularLocation>
</comment>
<evidence type="ECO:0000256" key="3">
    <source>
        <dbReference type="SAM" id="MobiDB-lite"/>
    </source>
</evidence>
<dbReference type="Proteomes" id="UP000238348">
    <property type="component" value="Chromosome"/>
</dbReference>
<feature type="compositionally biased region" description="Low complexity" evidence="3">
    <location>
        <begin position="469"/>
        <end position="479"/>
    </location>
</feature>
<dbReference type="SUPFAM" id="SSF53822">
    <property type="entry name" value="Periplasmic binding protein-like I"/>
    <property type="match status" value="1"/>
</dbReference>
<dbReference type="InterPro" id="IPR025997">
    <property type="entry name" value="SBP_2_dom"/>
</dbReference>
<feature type="domain" description="Periplasmic binding protein" evidence="4">
    <location>
        <begin position="245"/>
        <end position="423"/>
    </location>
</feature>
<sequence length="726" mass="76348">MNTGLDVVATLHDLLQRAVSSVPGAQRGGLLVRAGGRLVYRAAAGLDRLVPSPGHVPSDGGLLAASAPFGPAAAPEAARGPRVVSAAAWYRAHLPGASEGPGWPPEGAHVLVMPVLLFGAPGAYVALEHPDAAQLSGGGGERLESALRRMGVALERRSLFDEEAHVAQEIRLLEEVLNAVAESVDVVELIETLADGIRSVQTGPQWASIDLALLDGARGGPGAPGAAQAGGRIRLHRAPRRPLTSYWNNVHDGAMDAGRDLGADVQFKLARAEGSVTQGGLIEEGIRRGVRGIVIAPVDPVALEPSIRRAADAGIPVVAIDTPLMEGTSAALYIGTDNRAAGRLAGEMMLRLLPEGGAVAAQCVSTTVLNVRERIEGFREAVAGTTIRLEPPSESQFEQARALELARVSLQSRPDIAGAFGVCRGLAHRGGVPDRPGDPLVQLAGHRRRVERAPAPPRGRRGPREGRAHAGLRAAALPGRGRRGPPPEQRAGSRLLGERPRAARAGGRRGGRRARECAAALADQGSDEGARGAEPPPGGAPRHDRRAVEPGGAHRARRPGDADRRRAGRAAVRPLHRGAAAGDQRAQGARRDHRRHRDGGRRRQRGEPPRAGRARRRAARDRGGAGRDRAPGGAADGRAGARSGRHRHPLHAGARVRVRARQGGRPDRLPARLSLSARARSPLRCWRQAEPPLTPVLPPDLRNASPRGNCRRCGHLVTDGGAMSSR</sequence>
<dbReference type="Gene3D" id="3.40.50.2300">
    <property type="match status" value="2"/>
</dbReference>
<protein>
    <recommendedName>
        <fullName evidence="4">Periplasmic binding protein domain-containing protein</fullName>
    </recommendedName>
</protein>
<name>A0A2L0FAU7_SORCE</name>
<accession>A0A2L0FAU7</accession>
<evidence type="ECO:0000259" key="4">
    <source>
        <dbReference type="Pfam" id="PF13407"/>
    </source>
</evidence>